<dbReference type="Pfam" id="PF13444">
    <property type="entry name" value="Acetyltransf_5"/>
    <property type="match status" value="1"/>
</dbReference>
<evidence type="ECO:0000256" key="9">
    <source>
        <dbReference type="ARBA" id="ARBA00045724"/>
    </source>
</evidence>
<comment type="pathway">
    <text evidence="1">Lipid metabolism.</text>
</comment>
<dbReference type="AlphaFoldDB" id="A0AAV2VLK1"/>
<evidence type="ECO:0000313" key="13">
    <source>
        <dbReference type="Proteomes" id="UP000018211"/>
    </source>
</evidence>
<name>A0AAV2VLK1_9VIBR</name>
<organism evidence="12 13">
    <name type="scientific">Vibrio nigripulchritudo SOn1</name>
    <dbReference type="NCBI Taxonomy" id="1238450"/>
    <lineage>
        <taxon>Bacteria</taxon>
        <taxon>Pseudomonadati</taxon>
        <taxon>Pseudomonadota</taxon>
        <taxon>Gammaproteobacteria</taxon>
        <taxon>Vibrionales</taxon>
        <taxon>Vibrionaceae</taxon>
        <taxon>Vibrio</taxon>
    </lineage>
</organism>
<evidence type="ECO:0000256" key="5">
    <source>
        <dbReference type="ARBA" id="ARBA00023315"/>
    </source>
</evidence>
<evidence type="ECO:0000256" key="4">
    <source>
        <dbReference type="ARBA" id="ARBA00023098"/>
    </source>
</evidence>
<dbReference type="PANTHER" id="PTHR37323:SF1">
    <property type="entry name" value="L-ORNITHINE N(ALPHA)-ACYLTRANSFERASE"/>
    <property type="match status" value="1"/>
</dbReference>
<dbReference type="PANTHER" id="PTHR37323">
    <property type="entry name" value="GCN5-RELATED N-ACETYLTRANSFERASE"/>
    <property type="match status" value="1"/>
</dbReference>
<keyword evidence="2" id="KW-0444">Lipid biosynthesis</keyword>
<evidence type="ECO:0000256" key="2">
    <source>
        <dbReference type="ARBA" id="ARBA00022516"/>
    </source>
</evidence>
<dbReference type="Pfam" id="PF19576">
    <property type="entry name" value="Acyltransf_2"/>
    <property type="match status" value="1"/>
</dbReference>
<sequence length="580" mass="65684">MQTSPFQLPAKTPFRIVERVAERLTGLSYLDSLYQKRPMDLDCFEFMDYTLSALNIDYRVQQGSLDSIPESGPVVIVANHPLGAIEGVILAALVRHRRPDVKVMANEMLKQLPELSDLFIGVDVFESKKAMKTNLTAMRHAHQHLADGNALIIFPAGEVSTFQDAQLQDKAWSRSVAKLVKKSEATCVPIYIEGRNSSLFYFAGKIHPLLRTAMLGREMIGKSSSQIQLSIGEPILYSELKSLETEQDLVHYLRLNTYLLRKQQTESEHELAAQFSVPVRDAVDPLVLKDEIESLPGDTRLISQGDFHVFCARKAQIPNIIQEIGRVREANFRDVGEGTGKALDLDHYDEYYDHLFIWHEKDQQLVGSYRLGKVDKILEKQGLEGLYSRSLFKYSQEFIESLDQSIELGRSVVNKPYQRNIQSLLMLWKGIASYVYKNPEYTHLFGPVSISNDYSQVARQLMASCLSIHHYDQHKANLVSPSVPLKEDRNVFWRNDMLSALGSVQLLSKVLARMEKGKGLPVLLRQYLGLNGQLVCFNVDPEFNDALDGLIVVDLLNVPQKTLGKYMGKEESVAYLAHHE</sequence>
<evidence type="ECO:0000256" key="7">
    <source>
        <dbReference type="ARBA" id="ARBA00039058"/>
    </source>
</evidence>
<dbReference type="GO" id="GO:0043810">
    <property type="term" value="F:ornithine-acyl [acyl carrier protein] N-acyltransferase activity"/>
    <property type="evidence" value="ECO:0007669"/>
    <property type="project" value="UniProtKB-EC"/>
</dbReference>
<dbReference type="GO" id="GO:0006629">
    <property type="term" value="P:lipid metabolic process"/>
    <property type="evidence" value="ECO:0007669"/>
    <property type="project" value="UniProtKB-KW"/>
</dbReference>
<evidence type="ECO:0000256" key="6">
    <source>
        <dbReference type="ARBA" id="ARBA00038095"/>
    </source>
</evidence>
<dbReference type="EMBL" id="CAOF01000054">
    <property type="protein sequence ID" value="CCO45393.1"/>
    <property type="molecule type" value="Genomic_DNA"/>
</dbReference>
<evidence type="ECO:0000259" key="11">
    <source>
        <dbReference type="SMART" id="SM00563"/>
    </source>
</evidence>
<evidence type="ECO:0000313" key="12">
    <source>
        <dbReference type="EMBL" id="CCO45393.1"/>
    </source>
</evidence>
<dbReference type="Proteomes" id="UP000018211">
    <property type="component" value="Unassembled WGS sequence"/>
</dbReference>
<keyword evidence="3" id="KW-0808">Transferase</keyword>
<proteinExistence type="inferred from homology"/>
<dbReference type="SMART" id="SM00563">
    <property type="entry name" value="PlsC"/>
    <property type="match status" value="1"/>
</dbReference>
<dbReference type="SUPFAM" id="SSF69593">
    <property type="entry name" value="Glycerol-3-phosphate (1)-acyltransferase"/>
    <property type="match status" value="1"/>
</dbReference>
<comment type="caution">
    <text evidence="12">The sequence shown here is derived from an EMBL/GenBank/DDBJ whole genome shotgun (WGS) entry which is preliminary data.</text>
</comment>
<dbReference type="InterPro" id="IPR052351">
    <property type="entry name" value="Ornithine_N-alpha-AT"/>
</dbReference>
<protein>
    <recommendedName>
        <fullName evidence="8">L-ornithine N(alpha)-acyltransferase</fullName>
        <ecNumber evidence="7">2.3.2.30</ecNumber>
    </recommendedName>
</protein>
<reference evidence="12 13" key="1">
    <citation type="journal article" date="2013" name="ISME J.">
        <title>Comparative genomics of pathogenic lineages of Vibrio nigripulchritudo identifies virulence-associated traits.</title>
        <authorList>
            <person name="Goudenege D."/>
            <person name="Labreuche Y."/>
            <person name="Krin E."/>
            <person name="Ansquer D."/>
            <person name="Mangenot S."/>
            <person name="Calteau A."/>
            <person name="Medigue C."/>
            <person name="Mazel D."/>
            <person name="Polz M.F."/>
            <person name="Le Roux F."/>
        </authorList>
    </citation>
    <scope>NUCLEOTIDE SEQUENCE [LARGE SCALE GENOMIC DNA]</scope>
    <source>
        <strain evidence="12 13">SOn1</strain>
    </source>
</reference>
<dbReference type="InterPro" id="IPR002123">
    <property type="entry name" value="Plipid/glycerol_acylTrfase"/>
</dbReference>
<keyword evidence="5" id="KW-0012">Acyltransferase</keyword>
<evidence type="ECO:0000256" key="3">
    <source>
        <dbReference type="ARBA" id="ARBA00022679"/>
    </source>
</evidence>
<evidence type="ECO:0000256" key="8">
    <source>
        <dbReference type="ARBA" id="ARBA00039866"/>
    </source>
</evidence>
<comment type="similarity">
    <text evidence="6">Belongs to the acetyltransferase family. OlsB subfamily.</text>
</comment>
<keyword evidence="4" id="KW-0443">Lipid metabolism</keyword>
<dbReference type="CDD" id="cd07986">
    <property type="entry name" value="LPLAT_ACT14924-like"/>
    <property type="match status" value="1"/>
</dbReference>
<evidence type="ECO:0000256" key="10">
    <source>
        <dbReference type="ARBA" id="ARBA00047785"/>
    </source>
</evidence>
<dbReference type="EC" id="2.3.2.30" evidence="7"/>
<gene>
    <name evidence="12" type="primary">vah</name>
    <name evidence="12" type="ORF">VIBNISOn1_1470031</name>
</gene>
<comment type="catalytic activity">
    <reaction evidence="10">
        <text>a (3R)-hydroxyacyl-[ACP] + L-ornithine = a lyso-ornithine lipid + holo-[ACP] + H(+)</text>
        <dbReference type="Rhea" id="RHEA:20633"/>
        <dbReference type="Rhea" id="RHEA-COMP:9685"/>
        <dbReference type="Rhea" id="RHEA-COMP:9945"/>
        <dbReference type="ChEBI" id="CHEBI:15378"/>
        <dbReference type="ChEBI" id="CHEBI:46911"/>
        <dbReference type="ChEBI" id="CHEBI:64479"/>
        <dbReference type="ChEBI" id="CHEBI:78827"/>
        <dbReference type="ChEBI" id="CHEBI:138482"/>
        <dbReference type="EC" id="2.3.2.30"/>
    </reaction>
    <physiologicalReaction direction="left-to-right" evidence="10">
        <dbReference type="Rhea" id="RHEA:20634"/>
    </physiologicalReaction>
</comment>
<comment type="function">
    <text evidence="9">Catalyzes the first step in the biosynthesis of ornithine lipids, which are phosphorus-free membrane lipids. Catalyzes the 3-hydroxyacyl-acyl carrier protein-dependent acylation of ornithine to form lyso-ornithine lipid (LOL).</text>
</comment>
<dbReference type="Gene3D" id="3.40.630.30">
    <property type="match status" value="1"/>
</dbReference>
<dbReference type="InterPro" id="IPR045746">
    <property type="entry name" value="ACT14924-like_Acyltransf_dom"/>
</dbReference>
<dbReference type="InterPro" id="IPR016181">
    <property type="entry name" value="Acyl_CoA_acyltransferase"/>
</dbReference>
<accession>A0AAV2VLK1</accession>
<evidence type="ECO:0000256" key="1">
    <source>
        <dbReference type="ARBA" id="ARBA00005189"/>
    </source>
</evidence>
<feature type="domain" description="Phospholipid/glycerol acyltransferase" evidence="11">
    <location>
        <begin position="74"/>
        <end position="195"/>
    </location>
</feature>
<dbReference type="SUPFAM" id="SSF55729">
    <property type="entry name" value="Acyl-CoA N-acyltransferases (Nat)"/>
    <property type="match status" value="1"/>
</dbReference>
<dbReference type="RefSeq" id="WP_022610893.1">
    <property type="nucleotide sequence ID" value="NZ_LK391965.1"/>
</dbReference>